<dbReference type="OrthoDB" id="9807403at2"/>
<dbReference type="GO" id="GO:0006400">
    <property type="term" value="P:tRNA modification"/>
    <property type="evidence" value="ECO:0007669"/>
    <property type="project" value="UniProtKB-UniRule"/>
</dbReference>
<comment type="similarity">
    <text evidence="8">Belongs to the tRNA(Ile)-lysidine synthase family.</text>
</comment>
<dbReference type="InterPro" id="IPR012094">
    <property type="entry name" value="tRNA_Ile_lys_synt"/>
</dbReference>
<keyword evidence="3 8" id="KW-0436">Ligase</keyword>
<dbReference type="SUPFAM" id="SSF52402">
    <property type="entry name" value="Adenine nucleotide alpha hydrolases-like"/>
    <property type="match status" value="1"/>
</dbReference>
<dbReference type="AlphaFoldDB" id="A0A2S6F1Q0"/>
<dbReference type="CDD" id="cd01992">
    <property type="entry name" value="TilS_N"/>
    <property type="match status" value="1"/>
</dbReference>
<gene>
    <name evidence="8 10" type="primary">tilS</name>
    <name evidence="10" type="ORF">C3928_04630</name>
</gene>
<dbReference type="GO" id="GO:0005737">
    <property type="term" value="C:cytoplasm"/>
    <property type="evidence" value="ECO:0007669"/>
    <property type="project" value="UniProtKB-SubCell"/>
</dbReference>
<comment type="subcellular location">
    <subcellularLocation>
        <location evidence="1 8">Cytoplasm</location>
    </subcellularLocation>
</comment>
<evidence type="ECO:0000259" key="9">
    <source>
        <dbReference type="SMART" id="SM00977"/>
    </source>
</evidence>
<comment type="caution">
    <text evidence="10">The sequence shown here is derived from an EMBL/GenBank/DDBJ whole genome shotgun (WGS) entry which is preliminary data.</text>
</comment>
<comment type="catalytic activity">
    <reaction evidence="7 8">
        <text>cytidine(34) in tRNA(Ile2) + L-lysine + ATP = lysidine(34) in tRNA(Ile2) + AMP + diphosphate + H(+)</text>
        <dbReference type="Rhea" id="RHEA:43744"/>
        <dbReference type="Rhea" id="RHEA-COMP:10625"/>
        <dbReference type="Rhea" id="RHEA-COMP:10670"/>
        <dbReference type="ChEBI" id="CHEBI:15378"/>
        <dbReference type="ChEBI" id="CHEBI:30616"/>
        <dbReference type="ChEBI" id="CHEBI:32551"/>
        <dbReference type="ChEBI" id="CHEBI:33019"/>
        <dbReference type="ChEBI" id="CHEBI:82748"/>
        <dbReference type="ChEBI" id="CHEBI:83665"/>
        <dbReference type="ChEBI" id="CHEBI:456215"/>
        <dbReference type="EC" id="6.3.4.19"/>
    </reaction>
</comment>
<dbReference type="InterPro" id="IPR015262">
    <property type="entry name" value="tRNA_Ile_lys_synt_subst-bd"/>
</dbReference>
<dbReference type="InterPro" id="IPR012795">
    <property type="entry name" value="tRNA_Ile_lys_synt_N"/>
</dbReference>
<evidence type="ECO:0000256" key="7">
    <source>
        <dbReference type="ARBA" id="ARBA00048539"/>
    </source>
</evidence>
<dbReference type="GO" id="GO:0005524">
    <property type="term" value="F:ATP binding"/>
    <property type="evidence" value="ECO:0007669"/>
    <property type="project" value="UniProtKB-UniRule"/>
</dbReference>
<evidence type="ECO:0000313" key="10">
    <source>
        <dbReference type="EMBL" id="PPK31326.1"/>
    </source>
</evidence>
<name>A0A2S6F1Q0_LEGPN</name>
<organism evidence="10 11">
    <name type="scientific">Legionella pneumophila</name>
    <dbReference type="NCBI Taxonomy" id="446"/>
    <lineage>
        <taxon>Bacteria</taxon>
        <taxon>Pseudomonadati</taxon>
        <taxon>Pseudomonadota</taxon>
        <taxon>Gammaproteobacteria</taxon>
        <taxon>Legionellales</taxon>
        <taxon>Legionellaceae</taxon>
        <taxon>Legionella</taxon>
    </lineage>
</organism>
<dbReference type="PANTHER" id="PTHR43033:SF1">
    <property type="entry name" value="TRNA(ILE)-LYSIDINE SYNTHASE-RELATED"/>
    <property type="match status" value="1"/>
</dbReference>
<accession>A0A2S6F1Q0</accession>
<dbReference type="SUPFAM" id="SSF82829">
    <property type="entry name" value="MesJ substrate recognition domain-like"/>
    <property type="match status" value="1"/>
</dbReference>
<comment type="domain">
    <text evidence="8">The N-terminal region contains the highly conserved SGGXDS motif, predicted to be a P-loop motif involved in ATP binding.</text>
</comment>
<keyword evidence="2 8" id="KW-0963">Cytoplasm</keyword>
<evidence type="ECO:0000256" key="1">
    <source>
        <dbReference type="ARBA" id="ARBA00004496"/>
    </source>
</evidence>
<dbReference type="Gene3D" id="1.20.59.20">
    <property type="match status" value="1"/>
</dbReference>
<dbReference type="GO" id="GO:0032267">
    <property type="term" value="F:tRNA(Ile)-lysidine synthase activity"/>
    <property type="evidence" value="ECO:0007669"/>
    <property type="project" value="UniProtKB-EC"/>
</dbReference>
<feature type="binding site" evidence="8">
    <location>
        <begin position="27"/>
        <end position="32"/>
    </location>
    <ligand>
        <name>ATP</name>
        <dbReference type="ChEBI" id="CHEBI:30616"/>
    </ligand>
</feature>
<dbReference type="NCBIfam" id="TIGR02433">
    <property type="entry name" value="lysidine_TilS_C"/>
    <property type="match status" value="1"/>
</dbReference>
<evidence type="ECO:0000256" key="3">
    <source>
        <dbReference type="ARBA" id="ARBA00022598"/>
    </source>
</evidence>
<proteinExistence type="inferred from homology"/>
<dbReference type="PANTHER" id="PTHR43033">
    <property type="entry name" value="TRNA(ILE)-LYSIDINE SYNTHASE-RELATED"/>
    <property type="match status" value="1"/>
</dbReference>
<evidence type="ECO:0000313" key="11">
    <source>
        <dbReference type="Proteomes" id="UP000239239"/>
    </source>
</evidence>
<dbReference type="InterPro" id="IPR012796">
    <property type="entry name" value="Lysidine-tRNA-synth_C"/>
</dbReference>
<dbReference type="InterPro" id="IPR014729">
    <property type="entry name" value="Rossmann-like_a/b/a_fold"/>
</dbReference>
<evidence type="ECO:0000256" key="5">
    <source>
        <dbReference type="ARBA" id="ARBA00022741"/>
    </source>
</evidence>
<dbReference type="Proteomes" id="UP000239239">
    <property type="component" value="Unassembled WGS sequence"/>
</dbReference>
<dbReference type="NCBIfam" id="TIGR02432">
    <property type="entry name" value="lysidine_TilS_N"/>
    <property type="match status" value="1"/>
</dbReference>
<dbReference type="Pfam" id="PF11734">
    <property type="entry name" value="TilS_C"/>
    <property type="match status" value="1"/>
</dbReference>
<keyword evidence="6 8" id="KW-0067">ATP-binding</keyword>
<dbReference type="SMART" id="SM00977">
    <property type="entry name" value="TilS_C"/>
    <property type="match status" value="1"/>
</dbReference>
<keyword evidence="4 8" id="KW-0819">tRNA processing</keyword>
<dbReference type="Pfam" id="PF01171">
    <property type="entry name" value="ATP_bind_3"/>
    <property type="match status" value="1"/>
</dbReference>
<evidence type="ECO:0000256" key="8">
    <source>
        <dbReference type="HAMAP-Rule" id="MF_01161"/>
    </source>
</evidence>
<dbReference type="SUPFAM" id="SSF56037">
    <property type="entry name" value="PheT/TilS domain"/>
    <property type="match status" value="1"/>
</dbReference>
<protein>
    <recommendedName>
        <fullName evidence="8">tRNA(Ile)-lysidine synthase</fullName>
        <ecNumber evidence="8">6.3.4.19</ecNumber>
    </recommendedName>
    <alternativeName>
        <fullName evidence="8">tRNA(Ile)-2-lysyl-cytidine synthase</fullName>
    </alternativeName>
    <alternativeName>
        <fullName evidence="8">tRNA(Ile)-lysidine synthetase</fullName>
    </alternativeName>
</protein>
<evidence type="ECO:0000256" key="4">
    <source>
        <dbReference type="ARBA" id="ARBA00022694"/>
    </source>
</evidence>
<feature type="domain" description="Lysidine-tRNA(Ile) synthetase C-terminal" evidence="9">
    <location>
        <begin position="360"/>
        <end position="431"/>
    </location>
</feature>
<keyword evidence="5 8" id="KW-0547">Nucleotide-binding</keyword>
<dbReference type="EMBL" id="PQWY01000010">
    <property type="protein sequence ID" value="PPK31326.1"/>
    <property type="molecule type" value="Genomic_DNA"/>
</dbReference>
<dbReference type="InterPro" id="IPR011063">
    <property type="entry name" value="TilS/TtcA_N"/>
</dbReference>
<comment type="function">
    <text evidence="8">Ligates lysine onto the cytidine present at position 34 of the AUA codon-specific tRNA(Ile) that contains the anticodon CAU, in an ATP-dependent manner. Cytidine is converted to lysidine, thus changing the amino acid specificity of the tRNA from methionine to isoleucine.</text>
</comment>
<evidence type="ECO:0000256" key="2">
    <source>
        <dbReference type="ARBA" id="ARBA00022490"/>
    </source>
</evidence>
<dbReference type="EC" id="6.3.4.19" evidence="8"/>
<dbReference type="Gene3D" id="3.40.50.620">
    <property type="entry name" value="HUPs"/>
    <property type="match status" value="1"/>
</dbReference>
<dbReference type="Pfam" id="PF09179">
    <property type="entry name" value="TilS"/>
    <property type="match status" value="1"/>
</dbReference>
<reference evidence="10 11" key="1">
    <citation type="submission" date="2018-02" db="EMBL/GenBank/DDBJ databases">
        <title>Draft genome sequences of four Legionella pneumophila clinical strains isolated in Ontario.</title>
        <authorList>
            <person name="Fortuna A."/>
            <person name="Ramnarine R."/>
            <person name="Li A."/>
            <person name="Frantz C."/>
            <person name="Mallo G."/>
        </authorList>
    </citation>
    <scope>NUCLEOTIDE SEQUENCE [LARGE SCALE GENOMIC DNA]</scope>
    <source>
        <strain evidence="10 11">LG61</strain>
    </source>
</reference>
<dbReference type="HAMAP" id="MF_01161">
    <property type="entry name" value="tRNA_Ile_lys_synt"/>
    <property type="match status" value="1"/>
</dbReference>
<evidence type="ECO:0000256" key="6">
    <source>
        <dbReference type="ARBA" id="ARBA00022840"/>
    </source>
</evidence>
<sequence length="433" mass="49486">MLVTRPLLSPEWVARLKQFKKLIVGFSGGLDSTVLLHVLASTPSLSNQLLAVHINHGISENSLNWQRHCEQLCLDLGIAFIAKAIEFDRTANVEEAARNARYDFFSSLLEDNDCLVLGHHLDDQAETVLLQLFRGAGVDGLAAMQECSNLGAGQLARPFLTCPRVELEHYARIHELKWVEDESNQDTKYSRNYLRHHVMPLLLEKWPGVVGNISRAATHCQQAKANLEVLAIKDCPDLLNATDHLLIEPIKGLEFERITNVLKFWLKKNRVQLPSSKTFQRIIHEIIFAKLDAMPTVSWNQIQIRRFQQHLYLLKADKGNLPKVIEWQYFPASLIYPDTNIDLSAVKAKEGLRVAKDAQIEIRFRKGGEEFYWHGQTKHLKKLFQEWQVPPWVRERVPLIYINGQLACVVGYAVSDLFFTTNPLEAWSIVNNS</sequence>